<feature type="chain" id="PRO_5045952283" evidence="1">
    <location>
        <begin position="47"/>
        <end position="183"/>
    </location>
</feature>
<sequence length="183" mass="20133">MPPVRRKLPEHGRITSFSLRQRRKPMRRFKLAVSVVALLAAPAALAQESEMKGHSGPMTDLSILPQGCQDAIPQSEMSEMMQGMDMSGMMGRMEGMDEAQKASMQAMMEMNAPMMATHTIKDPDLAFHCGMIAHHTGAIAMAEVELKYGNDDESKAMAQKIIDAQGPEIEEMTAWVEENAAKP</sequence>
<dbReference type="Gene3D" id="1.20.1260.10">
    <property type="match status" value="1"/>
</dbReference>
<evidence type="ECO:0000256" key="1">
    <source>
        <dbReference type="SAM" id="SignalP"/>
    </source>
</evidence>
<protein>
    <submittedName>
        <fullName evidence="3">DUF305 domain-containing protein</fullName>
    </submittedName>
</protein>
<feature type="signal peptide" evidence="1">
    <location>
        <begin position="1"/>
        <end position="46"/>
    </location>
</feature>
<name>A0ABS1SA16_9RHOB</name>
<evidence type="ECO:0000313" key="4">
    <source>
        <dbReference type="Proteomes" id="UP000644749"/>
    </source>
</evidence>
<dbReference type="InterPro" id="IPR005183">
    <property type="entry name" value="DUF305_CopM-like"/>
</dbReference>
<evidence type="ECO:0000313" key="3">
    <source>
        <dbReference type="EMBL" id="MBL3675571.1"/>
    </source>
</evidence>
<dbReference type="PANTHER" id="PTHR36933">
    <property type="entry name" value="SLL0788 PROTEIN"/>
    <property type="match status" value="1"/>
</dbReference>
<gene>
    <name evidence="3" type="ORF">JL111_19040</name>
</gene>
<dbReference type="InterPro" id="IPR012347">
    <property type="entry name" value="Ferritin-like"/>
</dbReference>
<comment type="caution">
    <text evidence="3">The sequence shown here is derived from an EMBL/GenBank/DDBJ whole genome shotgun (WGS) entry which is preliminary data.</text>
</comment>
<dbReference type="EMBL" id="JAESHT010000032">
    <property type="protein sequence ID" value="MBL3675571.1"/>
    <property type="molecule type" value="Genomic_DNA"/>
</dbReference>
<keyword evidence="4" id="KW-1185">Reference proteome</keyword>
<feature type="domain" description="DUF305" evidence="2">
    <location>
        <begin position="76"/>
        <end position="175"/>
    </location>
</feature>
<keyword evidence="1" id="KW-0732">Signal</keyword>
<proteinExistence type="predicted"/>
<accession>A0ABS1SA16</accession>
<dbReference type="RefSeq" id="WP_202380311.1">
    <property type="nucleotide sequence ID" value="NZ_BNCL01000033.1"/>
</dbReference>
<evidence type="ECO:0000259" key="2">
    <source>
        <dbReference type="Pfam" id="PF03713"/>
    </source>
</evidence>
<dbReference type="PANTHER" id="PTHR36933:SF1">
    <property type="entry name" value="SLL0788 PROTEIN"/>
    <property type="match status" value="1"/>
</dbReference>
<dbReference type="Proteomes" id="UP000644749">
    <property type="component" value="Unassembled WGS sequence"/>
</dbReference>
<organism evidence="3 4">
    <name type="scientific">Paracoccus aerius</name>
    <dbReference type="NCBI Taxonomy" id="1915382"/>
    <lineage>
        <taxon>Bacteria</taxon>
        <taxon>Pseudomonadati</taxon>
        <taxon>Pseudomonadota</taxon>
        <taxon>Alphaproteobacteria</taxon>
        <taxon>Rhodobacterales</taxon>
        <taxon>Paracoccaceae</taxon>
        <taxon>Paracoccus</taxon>
    </lineage>
</organism>
<dbReference type="Pfam" id="PF03713">
    <property type="entry name" value="DUF305"/>
    <property type="match status" value="1"/>
</dbReference>
<reference evidence="3 4" key="1">
    <citation type="submission" date="2021-01" db="EMBL/GenBank/DDBJ databases">
        <title>011410 draft genome.</title>
        <authorList>
            <person name="Lang L."/>
        </authorList>
    </citation>
    <scope>NUCLEOTIDE SEQUENCE [LARGE SCALE GENOMIC DNA]</scope>
    <source>
        <strain evidence="3 4">KCTC 42845</strain>
    </source>
</reference>